<dbReference type="AlphaFoldDB" id="A0A5B7IK24"/>
<name>A0A5B7IK24_PORTR</name>
<feature type="compositionally biased region" description="Low complexity" evidence="1">
    <location>
        <begin position="82"/>
        <end position="101"/>
    </location>
</feature>
<evidence type="ECO:0000313" key="2">
    <source>
        <dbReference type="EMBL" id="MPC81178.1"/>
    </source>
</evidence>
<keyword evidence="3" id="KW-1185">Reference proteome</keyword>
<evidence type="ECO:0000256" key="1">
    <source>
        <dbReference type="SAM" id="MobiDB-lite"/>
    </source>
</evidence>
<proteinExistence type="predicted"/>
<reference evidence="2 3" key="1">
    <citation type="submission" date="2019-05" db="EMBL/GenBank/DDBJ databases">
        <title>Another draft genome of Portunus trituberculatus and its Hox gene families provides insights of decapod evolution.</title>
        <authorList>
            <person name="Jeong J.-H."/>
            <person name="Song I."/>
            <person name="Kim S."/>
            <person name="Choi T."/>
            <person name="Kim D."/>
            <person name="Ryu S."/>
            <person name="Kim W."/>
        </authorList>
    </citation>
    <scope>NUCLEOTIDE SEQUENCE [LARGE SCALE GENOMIC DNA]</scope>
    <source>
        <tissue evidence="2">Muscle</tissue>
    </source>
</reference>
<organism evidence="2 3">
    <name type="scientific">Portunus trituberculatus</name>
    <name type="common">Swimming crab</name>
    <name type="synonym">Neptunus trituberculatus</name>
    <dbReference type="NCBI Taxonomy" id="210409"/>
    <lineage>
        <taxon>Eukaryota</taxon>
        <taxon>Metazoa</taxon>
        <taxon>Ecdysozoa</taxon>
        <taxon>Arthropoda</taxon>
        <taxon>Crustacea</taxon>
        <taxon>Multicrustacea</taxon>
        <taxon>Malacostraca</taxon>
        <taxon>Eumalacostraca</taxon>
        <taxon>Eucarida</taxon>
        <taxon>Decapoda</taxon>
        <taxon>Pleocyemata</taxon>
        <taxon>Brachyura</taxon>
        <taxon>Eubrachyura</taxon>
        <taxon>Portunoidea</taxon>
        <taxon>Portunidae</taxon>
        <taxon>Portuninae</taxon>
        <taxon>Portunus</taxon>
    </lineage>
</organism>
<protein>
    <submittedName>
        <fullName evidence="2">Uncharacterized protein</fullName>
    </submittedName>
</protein>
<feature type="region of interest" description="Disordered" evidence="1">
    <location>
        <begin position="36"/>
        <end position="119"/>
    </location>
</feature>
<comment type="caution">
    <text evidence="2">The sequence shown here is derived from an EMBL/GenBank/DDBJ whole genome shotgun (WGS) entry which is preliminary data.</text>
</comment>
<accession>A0A5B7IK24</accession>
<gene>
    <name evidence="2" type="ORF">E2C01_075785</name>
</gene>
<evidence type="ECO:0000313" key="3">
    <source>
        <dbReference type="Proteomes" id="UP000324222"/>
    </source>
</evidence>
<dbReference type="EMBL" id="VSRR010056180">
    <property type="protein sequence ID" value="MPC81178.1"/>
    <property type="molecule type" value="Genomic_DNA"/>
</dbReference>
<sequence>MAGSRALRSHSPLDIFPSDISTLETVPLSSLYRASPDLPQLRAPCPQRSVLPLKHASSEPYQEDHNAGTPPSRSHLHINVASPPSSSPSPITTSPLNSPLPKAAIPAGSKVKLLPLPRH</sequence>
<dbReference type="Proteomes" id="UP000324222">
    <property type="component" value="Unassembled WGS sequence"/>
</dbReference>